<evidence type="ECO:0000256" key="7">
    <source>
        <dbReference type="SAM" id="Phobius"/>
    </source>
</evidence>
<accession>A0ABV7AQE8</accession>
<feature type="transmembrane region" description="Helical" evidence="7">
    <location>
        <begin position="285"/>
        <end position="306"/>
    </location>
</feature>
<feature type="transmembrane region" description="Helical" evidence="7">
    <location>
        <begin position="250"/>
        <end position="273"/>
    </location>
</feature>
<evidence type="ECO:0000259" key="8">
    <source>
        <dbReference type="Pfam" id="PF01757"/>
    </source>
</evidence>
<feature type="transmembrane region" description="Helical" evidence="7">
    <location>
        <begin position="312"/>
        <end position="330"/>
    </location>
</feature>
<reference evidence="10" key="1">
    <citation type="journal article" date="2019" name="Int. J. Syst. Evol. Microbiol.">
        <title>The Global Catalogue of Microorganisms (GCM) 10K type strain sequencing project: providing services to taxonomists for standard genome sequencing and annotation.</title>
        <authorList>
            <consortium name="The Broad Institute Genomics Platform"/>
            <consortium name="The Broad Institute Genome Sequencing Center for Infectious Disease"/>
            <person name="Wu L."/>
            <person name="Ma J."/>
        </authorList>
    </citation>
    <scope>NUCLEOTIDE SEQUENCE [LARGE SCALE GENOMIC DNA]</scope>
    <source>
        <strain evidence="10">KCTC 62195</strain>
    </source>
</reference>
<dbReference type="InterPro" id="IPR002656">
    <property type="entry name" value="Acyl_transf_3_dom"/>
</dbReference>
<keyword evidence="10" id="KW-1185">Reference proteome</keyword>
<feature type="domain" description="Acyltransferase 3" evidence="8">
    <location>
        <begin position="19"/>
        <end position="327"/>
    </location>
</feature>
<dbReference type="GO" id="GO:0016746">
    <property type="term" value="F:acyltransferase activity"/>
    <property type="evidence" value="ECO:0007669"/>
    <property type="project" value="UniProtKB-KW"/>
</dbReference>
<dbReference type="Proteomes" id="UP001595457">
    <property type="component" value="Unassembled WGS sequence"/>
</dbReference>
<gene>
    <name evidence="9" type="ORF">ACFOJE_04755</name>
</gene>
<dbReference type="EMBL" id="JBHRSJ010000007">
    <property type="protein sequence ID" value="MFC2971522.1"/>
    <property type="molecule type" value="Genomic_DNA"/>
</dbReference>
<keyword evidence="9" id="KW-0012">Acyltransferase</keyword>
<feature type="transmembrane region" description="Helical" evidence="7">
    <location>
        <begin position="196"/>
        <end position="213"/>
    </location>
</feature>
<name>A0ABV7AQE8_9GAMM</name>
<keyword evidence="5 7" id="KW-1133">Transmembrane helix</keyword>
<evidence type="ECO:0000256" key="3">
    <source>
        <dbReference type="ARBA" id="ARBA00022475"/>
    </source>
</evidence>
<dbReference type="RefSeq" id="WP_377813120.1">
    <property type="nucleotide sequence ID" value="NZ_JBHRSJ010000007.1"/>
</dbReference>
<comment type="similarity">
    <text evidence="2">Belongs to the acyltransferase 3 family.</text>
</comment>
<keyword evidence="9" id="KW-0808">Transferase</keyword>
<feature type="transmembrane region" description="Helical" evidence="7">
    <location>
        <begin position="225"/>
        <end position="244"/>
    </location>
</feature>
<keyword evidence="4 7" id="KW-0812">Transmembrane</keyword>
<proteinExistence type="inferred from homology"/>
<feature type="transmembrane region" description="Helical" evidence="7">
    <location>
        <begin position="95"/>
        <end position="113"/>
    </location>
</feature>
<dbReference type="PANTHER" id="PTHR40074">
    <property type="entry name" value="O-ACETYLTRANSFERASE WECH"/>
    <property type="match status" value="1"/>
</dbReference>
<sequence length="363" mass="41059">MTSAVKNTNEALNFDNRQSWIDVLRGTSILLVMLSHSYGFTAFDKNLNQNAFIDVVSTVNTSVEAFRMEIMFLLSGFLVERGLKKGKRQYLTGKLHNIVYPFLVWSTIIFLLKQAGAVIFKGEPIEWEYLLRFLIGSTDLTWFLHELLLFYLITPLLSRLNVLTVVLVSCAMSNLVPRDIHDNLPGFNNTFINDLFYYFTYFFLGNYITKSNLSLSAIKETKVQLISLAAISTILVTSHFTDIAKTWPGYLPLVLASLPIFFLASIAASRSPLSSPLKYLGENSIVFYLVHYPTQMVLAYFLGKVISDKTALFLLLLLVGLLVPTLVSIGRARDEFRFLNIFFSSQKYFLLGIRRSAQASPAS</sequence>
<keyword evidence="3" id="KW-1003">Cell membrane</keyword>
<protein>
    <submittedName>
        <fullName evidence="9">Acyltransferase family protein</fullName>
    </submittedName>
</protein>
<evidence type="ECO:0000256" key="2">
    <source>
        <dbReference type="ARBA" id="ARBA00007400"/>
    </source>
</evidence>
<evidence type="ECO:0000256" key="1">
    <source>
        <dbReference type="ARBA" id="ARBA00004651"/>
    </source>
</evidence>
<organism evidence="9 10">
    <name type="scientific">Azotobacter bryophylli</name>
    <dbReference type="NCBI Taxonomy" id="1986537"/>
    <lineage>
        <taxon>Bacteria</taxon>
        <taxon>Pseudomonadati</taxon>
        <taxon>Pseudomonadota</taxon>
        <taxon>Gammaproteobacteria</taxon>
        <taxon>Pseudomonadales</taxon>
        <taxon>Pseudomonadaceae</taxon>
        <taxon>Azotobacter</taxon>
    </lineage>
</organism>
<evidence type="ECO:0000256" key="5">
    <source>
        <dbReference type="ARBA" id="ARBA00022989"/>
    </source>
</evidence>
<dbReference type="Pfam" id="PF01757">
    <property type="entry name" value="Acyl_transf_3"/>
    <property type="match status" value="1"/>
</dbReference>
<evidence type="ECO:0000256" key="4">
    <source>
        <dbReference type="ARBA" id="ARBA00022692"/>
    </source>
</evidence>
<comment type="subcellular location">
    <subcellularLocation>
        <location evidence="1">Cell membrane</location>
        <topology evidence="1">Multi-pass membrane protein</topology>
    </subcellularLocation>
</comment>
<evidence type="ECO:0000313" key="10">
    <source>
        <dbReference type="Proteomes" id="UP001595457"/>
    </source>
</evidence>
<evidence type="ECO:0000256" key="6">
    <source>
        <dbReference type="ARBA" id="ARBA00023136"/>
    </source>
</evidence>
<keyword evidence="6 7" id="KW-0472">Membrane</keyword>
<comment type="caution">
    <text evidence="9">The sequence shown here is derived from an EMBL/GenBank/DDBJ whole genome shotgun (WGS) entry which is preliminary data.</text>
</comment>
<dbReference type="PANTHER" id="PTHR40074:SF2">
    <property type="entry name" value="O-ACETYLTRANSFERASE WECH"/>
    <property type="match status" value="1"/>
</dbReference>
<evidence type="ECO:0000313" key="9">
    <source>
        <dbReference type="EMBL" id="MFC2971522.1"/>
    </source>
</evidence>